<reference evidence="2" key="1">
    <citation type="journal article" date="2022" name="bioRxiv">
        <title>Sequencing and chromosome-scale assembly of the giantPleurodeles waltlgenome.</title>
        <authorList>
            <person name="Brown T."/>
            <person name="Elewa A."/>
            <person name="Iarovenko S."/>
            <person name="Subramanian E."/>
            <person name="Araus A.J."/>
            <person name="Petzold A."/>
            <person name="Susuki M."/>
            <person name="Suzuki K.-i.T."/>
            <person name="Hayashi T."/>
            <person name="Toyoda A."/>
            <person name="Oliveira C."/>
            <person name="Osipova E."/>
            <person name="Leigh N.D."/>
            <person name="Simon A."/>
            <person name="Yun M.H."/>
        </authorList>
    </citation>
    <scope>NUCLEOTIDE SEQUENCE</scope>
    <source>
        <strain evidence="2">20211129_DDA</strain>
        <tissue evidence="2">Liver</tissue>
    </source>
</reference>
<name>A0AAV7MHU7_PLEWA</name>
<gene>
    <name evidence="2" type="ORF">NDU88_007048</name>
</gene>
<comment type="caution">
    <text evidence="2">The sequence shown here is derived from an EMBL/GenBank/DDBJ whole genome shotgun (WGS) entry which is preliminary data.</text>
</comment>
<evidence type="ECO:0000313" key="2">
    <source>
        <dbReference type="EMBL" id="KAJ1101987.1"/>
    </source>
</evidence>
<accession>A0AAV7MHU7</accession>
<dbReference type="AlphaFoldDB" id="A0AAV7MHU7"/>
<keyword evidence="3" id="KW-1185">Reference proteome</keyword>
<protein>
    <submittedName>
        <fullName evidence="2">Uncharacterized protein</fullName>
    </submittedName>
</protein>
<dbReference type="EMBL" id="JANPWB010000014">
    <property type="protein sequence ID" value="KAJ1101987.1"/>
    <property type="molecule type" value="Genomic_DNA"/>
</dbReference>
<dbReference type="Proteomes" id="UP001066276">
    <property type="component" value="Chromosome 10"/>
</dbReference>
<evidence type="ECO:0000313" key="3">
    <source>
        <dbReference type="Proteomes" id="UP001066276"/>
    </source>
</evidence>
<feature type="region of interest" description="Disordered" evidence="1">
    <location>
        <begin position="50"/>
        <end position="74"/>
    </location>
</feature>
<organism evidence="2 3">
    <name type="scientific">Pleurodeles waltl</name>
    <name type="common">Iberian ribbed newt</name>
    <dbReference type="NCBI Taxonomy" id="8319"/>
    <lineage>
        <taxon>Eukaryota</taxon>
        <taxon>Metazoa</taxon>
        <taxon>Chordata</taxon>
        <taxon>Craniata</taxon>
        <taxon>Vertebrata</taxon>
        <taxon>Euteleostomi</taxon>
        <taxon>Amphibia</taxon>
        <taxon>Batrachia</taxon>
        <taxon>Caudata</taxon>
        <taxon>Salamandroidea</taxon>
        <taxon>Salamandridae</taxon>
        <taxon>Pleurodelinae</taxon>
        <taxon>Pleurodeles</taxon>
    </lineage>
</organism>
<evidence type="ECO:0000256" key="1">
    <source>
        <dbReference type="SAM" id="MobiDB-lite"/>
    </source>
</evidence>
<sequence length="74" mass="8201">MEKEAATESVICANRCVTILGECNLWERSLDVINFMYVVITDTSIAKNTKRCSSEAPPKEREAVRARQLPGVTG</sequence>
<proteinExistence type="predicted"/>